<accession>A0AAD8XG15</accession>
<keyword evidence="3" id="KW-1185">Reference proteome</keyword>
<evidence type="ECO:0000313" key="3">
    <source>
        <dbReference type="Proteomes" id="UP001244207"/>
    </source>
</evidence>
<evidence type="ECO:0000256" key="1">
    <source>
        <dbReference type="SAM" id="MobiDB-lite"/>
    </source>
</evidence>
<organism evidence="2 3">
    <name type="scientific">Glomerella acutata</name>
    <name type="common">Colletotrichum acutatum</name>
    <dbReference type="NCBI Taxonomy" id="27357"/>
    <lineage>
        <taxon>Eukaryota</taxon>
        <taxon>Fungi</taxon>
        <taxon>Dikarya</taxon>
        <taxon>Ascomycota</taxon>
        <taxon>Pezizomycotina</taxon>
        <taxon>Sordariomycetes</taxon>
        <taxon>Hypocreomycetidae</taxon>
        <taxon>Glomerellales</taxon>
        <taxon>Glomerellaceae</taxon>
        <taxon>Colletotrichum</taxon>
        <taxon>Colletotrichum acutatum species complex</taxon>
    </lineage>
</organism>
<dbReference type="GeneID" id="85386679"/>
<evidence type="ECO:0000313" key="2">
    <source>
        <dbReference type="EMBL" id="KAK1723433.1"/>
    </source>
</evidence>
<feature type="compositionally biased region" description="Basic residues" evidence="1">
    <location>
        <begin position="1"/>
        <end position="17"/>
    </location>
</feature>
<feature type="region of interest" description="Disordered" evidence="1">
    <location>
        <begin position="1"/>
        <end position="39"/>
    </location>
</feature>
<dbReference type="Proteomes" id="UP001244207">
    <property type="component" value="Unassembled WGS sequence"/>
</dbReference>
<comment type="caution">
    <text evidence="2">The sequence shown here is derived from an EMBL/GenBank/DDBJ whole genome shotgun (WGS) entry which is preliminary data.</text>
</comment>
<name>A0AAD8XG15_GLOAC</name>
<dbReference type="AlphaFoldDB" id="A0AAD8XG15"/>
<reference evidence="2" key="1">
    <citation type="submission" date="2021-12" db="EMBL/GenBank/DDBJ databases">
        <title>Comparative genomics, transcriptomics and evolutionary studies reveal genomic signatures of adaptation to plant cell wall in hemibiotrophic fungi.</title>
        <authorList>
            <consortium name="DOE Joint Genome Institute"/>
            <person name="Baroncelli R."/>
            <person name="Diaz J.F."/>
            <person name="Benocci T."/>
            <person name="Peng M."/>
            <person name="Battaglia E."/>
            <person name="Haridas S."/>
            <person name="Andreopoulos W."/>
            <person name="Labutti K."/>
            <person name="Pangilinan J."/>
            <person name="Floch G.L."/>
            <person name="Makela M.R."/>
            <person name="Henrissat B."/>
            <person name="Grigoriev I.V."/>
            <person name="Crouch J.A."/>
            <person name="De Vries R.P."/>
            <person name="Sukno S.A."/>
            <person name="Thon M.R."/>
        </authorList>
    </citation>
    <scope>NUCLEOTIDE SEQUENCE</scope>
    <source>
        <strain evidence="2">CBS 112980</strain>
    </source>
</reference>
<dbReference type="EMBL" id="JAHMHS010000065">
    <property type="protein sequence ID" value="KAK1723433.1"/>
    <property type="molecule type" value="Genomic_DNA"/>
</dbReference>
<proteinExistence type="predicted"/>
<dbReference type="RefSeq" id="XP_060363488.1">
    <property type="nucleotide sequence ID" value="XM_060502780.1"/>
</dbReference>
<sequence length="125" mass="13504">MPAYPHSRRGRPPHRCTARPMFPSPGHSQQAPAHPGVYGGSSVIKPSSRGLALPVLGTLQPIVPVCLGPFNYWTVDQCFPSSSGLWKMLIGRGPCIDAPLVAWPVLWRKFVTDSGDLACEGRFPG</sequence>
<protein>
    <submittedName>
        <fullName evidence="2">Uncharacterized protein</fullName>
    </submittedName>
</protein>
<gene>
    <name evidence="2" type="ORF">BDZ83DRAFT_389767</name>
</gene>